<dbReference type="InterPro" id="IPR051323">
    <property type="entry name" value="AtsK-like"/>
</dbReference>
<organism evidence="7">
    <name type="scientific">marine metagenome</name>
    <dbReference type="NCBI Taxonomy" id="408172"/>
    <lineage>
        <taxon>unclassified sequences</taxon>
        <taxon>metagenomes</taxon>
        <taxon>ecological metagenomes</taxon>
    </lineage>
</organism>
<feature type="non-terminal residue" evidence="7">
    <location>
        <position position="1"/>
    </location>
</feature>
<feature type="domain" description="TauD/TfdA-like" evidence="6">
    <location>
        <begin position="13"/>
        <end position="102"/>
    </location>
</feature>
<evidence type="ECO:0000256" key="5">
    <source>
        <dbReference type="ARBA" id="ARBA00023004"/>
    </source>
</evidence>
<accession>A0A382E7N1</accession>
<dbReference type="InterPro" id="IPR042098">
    <property type="entry name" value="TauD-like_sf"/>
</dbReference>
<evidence type="ECO:0000256" key="3">
    <source>
        <dbReference type="ARBA" id="ARBA00022964"/>
    </source>
</evidence>
<gene>
    <name evidence="7" type="ORF">METZ01_LOCUS199562</name>
</gene>
<evidence type="ECO:0000256" key="1">
    <source>
        <dbReference type="ARBA" id="ARBA00005896"/>
    </source>
</evidence>
<dbReference type="EMBL" id="UINC01043121">
    <property type="protein sequence ID" value="SVB46708.1"/>
    <property type="molecule type" value="Genomic_DNA"/>
</dbReference>
<comment type="similarity">
    <text evidence="1">Belongs to the TfdA dioxygenase family.</text>
</comment>
<keyword evidence="3" id="KW-0223">Dioxygenase</keyword>
<sequence>AGRLGNQHLAVQDSIHPVVIKHPVSGRKALYVNGGFTTRFAGWATEESRPVLEYLYNHAARPEFTYRFEWQPGSIAFWDNRATWHRALNDYHGERRLMHRVTIQGESLTA</sequence>
<dbReference type="GO" id="GO:0005737">
    <property type="term" value="C:cytoplasm"/>
    <property type="evidence" value="ECO:0007669"/>
    <property type="project" value="TreeGrafter"/>
</dbReference>
<proteinExistence type="inferred from homology"/>
<dbReference type="SUPFAM" id="SSF51197">
    <property type="entry name" value="Clavaminate synthase-like"/>
    <property type="match status" value="1"/>
</dbReference>
<evidence type="ECO:0000256" key="2">
    <source>
        <dbReference type="ARBA" id="ARBA00022723"/>
    </source>
</evidence>
<reference evidence="7" key="1">
    <citation type="submission" date="2018-05" db="EMBL/GenBank/DDBJ databases">
        <authorList>
            <person name="Lanie J.A."/>
            <person name="Ng W.-L."/>
            <person name="Kazmierczak K.M."/>
            <person name="Andrzejewski T.M."/>
            <person name="Davidsen T.M."/>
            <person name="Wayne K.J."/>
            <person name="Tettelin H."/>
            <person name="Glass J.I."/>
            <person name="Rusch D."/>
            <person name="Podicherti R."/>
            <person name="Tsui H.-C.T."/>
            <person name="Winkler M.E."/>
        </authorList>
    </citation>
    <scope>NUCLEOTIDE SEQUENCE</scope>
</reference>
<keyword evidence="4" id="KW-0560">Oxidoreductase</keyword>
<dbReference type="InterPro" id="IPR003819">
    <property type="entry name" value="TauD/TfdA-like"/>
</dbReference>
<dbReference type="Pfam" id="PF02668">
    <property type="entry name" value="TauD"/>
    <property type="match status" value="1"/>
</dbReference>
<evidence type="ECO:0000259" key="6">
    <source>
        <dbReference type="Pfam" id="PF02668"/>
    </source>
</evidence>
<evidence type="ECO:0000256" key="4">
    <source>
        <dbReference type="ARBA" id="ARBA00023002"/>
    </source>
</evidence>
<dbReference type="Gene3D" id="3.60.130.10">
    <property type="entry name" value="Clavaminate synthase-like"/>
    <property type="match status" value="1"/>
</dbReference>
<protein>
    <recommendedName>
        <fullName evidence="6">TauD/TfdA-like domain-containing protein</fullName>
    </recommendedName>
</protein>
<keyword evidence="2" id="KW-0479">Metal-binding</keyword>
<dbReference type="GO" id="GO:0046872">
    <property type="term" value="F:metal ion binding"/>
    <property type="evidence" value="ECO:0007669"/>
    <property type="project" value="UniProtKB-KW"/>
</dbReference>
<evidence type="ECO:0000313" key="7">
    <source>
        <dbReference type="EMBL" id="SVB46708.1"/>
    </source>
</evidence>
<dbReference type="AlphaFoldDB" id="A0A382E7N1"/>
<dbReference type="GO" id="GO:0016706">
    <property type="term" value="F:2-oxoglutarate-dependent dioxygenase activity"/>
    <property type="evidence" value="ECO:0007669"/>
    <property type="project" value="TreeGrafter"/>
</dbReference>
<name>A0A382E7N1_9ZZZZ</name>
<dbReference type="PANTHER" id="PTHR30468">
    <property type="entry name" value="ALPHA-KETOGLUTARATE-DEPENDENT SULFONATE DIOXYGENASE"/>
    <property type="match status" value="1"/>
</dbReference>
<dbReference type="PANTHER" id="PTHR30468:SF1">
    <property type="entry name" value="ALPHA-KETOGLUTARATE-DEPENDENT SULFONATE DIOXYGENASE"/>
    <property type="match status" value="1"/>
</dbReference>
<keyword evidence="5" id="KW-0408">Iron</keyword>